<sequence>MENRTGTHRRKRFPGVNVVWEIPTALSSTEIDLYQIQHSLFVVWRSYASLTFLCVHDEASAVEQSLVQVRKEYQHISKLSFRETFYPSTTLSACEMKLPSERGDKNHVYACTVI</sequence>
<evidence type="ECO:0000313" key="1">
    <source>
        <dbReference type="EMBL" id="GFY36391.1"/>
    </source>
</evidence>
<proteinExistence type="predicted"/>
<dbReference type="Proteomes" id="UP000887159">
    <property type="component" value="Unassembled WGS sequence"/>
</dbReference>
<dbReference type="AlphaFoldDB" id="A0A8X7BLG9"/>
<name>A0A8X7BLG9_TRICX</name>
<accession>A0A8X7BLG9</accession>
<reference evidence="1" key="1">
    <citation type="submission" date="2020-08" db="EMBL/GenBank/DDBJ databases">
        <title>Multicomponent nature underlies the extraordinary mechanical properties of spider dragline silk.</title>
        <authorList>
            <person name="Kono N."/>
            <person name="Nakamura H."/>
            <person name="Mori M."/>
            <person name="Yoshida Y."/>
            <person name="Ohtoshi R."/>
            <person name="Malay A.D."/>
            <person name="Moran D.A.P."/>
            <person name="Tomita M."/>
            <person name="Numata K."/>
            <person name="Arakawa K."/>
        </authorList>
    </citation>
    <scope>NUCLEOTIDE SEQUENCE</scope>
</reference>
<keyword evidence="2" id="KW-1185">Reference proteome</keyword>
<gene>
    <name evidence="1" type="primary">AVEN_104409_1</name>
    <name evidence="1" type="ORF">TNCV_3450941</name>
</gene>
<organism evidence="1 2">
    <name type="scientific">Trichonephila clavipes</name>
    <name type="common">Golden silk orbweaver</name>
    <name type="synonym">Nephila clavipes</name>
    <dbReference type="NCBI Taxonomy" id="2585209"/>
    <lineage>
        <taxon>Eukaryota</taxon>
        <taxon>Metazoa</taxon>
        <taxon>Ecdysozoa</taxon>
        <taxon>Arthropoda</taxon>
        <taxon>Chelicerata</taxon>
        <taxon>Arachnida</taxon>
        <taxon>Araneae</taxon>
        <taxon>Araneomorphae</taxon>
        <taxon>Entelegynae</taxon>
        <taxon>Araneoidea</taxon>
        <taxon>Nephilidae</taxon>
        <taxon>Trichonephila</taxon>
    </lineage>
</organism>
<evidence type="ECO:0000313" key="2">
    <source>
        <dbReference type="Proteomes" id="UP000887159"/>
    </source>
</evidence>
<protein>
    <submittedName>
        <fullName evidence="1">Uncharacterized protein</fullName>
    </submittedName>
</protein>
<comment type="caution">
    <text evidence="1">The sequence shown here is derived from an EMBL/GenBank/DDBJ whole genome shotgun (WGS) entry which is preliminary data.</text>
</comment>
<dbReference type="EMBL" id="BMAU01021436">
    <property type="protein sequence ID" value="GFY36391.1"/>
    <property type="molecule type" value="Genomic_DNA"/>
</dbReference>